<evidence type="ECO:0000313" key="4">
    <source>
        <dbReference type="EMBL" id="OCF29341.1"/>
    </source>
</evidence>
<evidence type="ECO:0000256" key="2">
    <source>
        <dbReference type="SAM" id="MobiDB-lite"/>
    </source>
</evidence>
<dbReference type="AlphaFoldDB" id="A0A1B9GEF5"/>
<evidence type="ECO:0000259" key="3">
    <source>
        <dbReference type="Pfam" id="PF25534"/>
    </source>
</evidence>
<proteinExistence type="predicted"/>
<gene>
    <name evidence="4" type="ORF">I302_00843</name>
</gene>
<dbReference type="Pfam" id="PF25534">
    <property type="entry name" value="DUF7918"/>
    <property type="match status" value="1"/>
</dbReference>
<feature type="coiled-coil region" evidence="1">
    <location>
        <begin position="254"/>
        <end position="288"/>
    </location>
</feature>
<reference evidence="4" key="1">
    <citation type="submission" date="2013-07" db="EMBL/GenBank/DDBJ databases">
        <title>The Genome Sequence of Cryptococcus bestiolae CBS10118.</title>
        <authorList>
            <consortium name="The Broad Institute Genome Sequencing Platform"/>
            <person name="Cuomo C."/>
            <person name="Litvintseva A."/>
            <person name="Chen Y."/>
            <person name="Heitman J."/>
            <person name="Sun S."/>
            <person name="Springer D."/>
            <person name="Dromer F."/>
            <person name="Young S.K."/>
            <person name="Zeng Q."/>
            <person name="Gargeya S."/>
            <person name="Fitzgerald M."/>
            <person name="Abouelleil A."/>
            <person name="Alvarado L."/>
            <person name="Berlin A.M."/>
            <person name="Chapman S.B."/>
            <person name="Dewar J."/>
            <person name="Goldberg J."/>
            <person name="Griggs A."/>
            <person name="Gujja S."/>
            <person name="Hansen M."/>
            <person name="Howarth C."/>
            <person name="Imamovic A."/>
            <person name="Larimer J."/>
            <person name="McCowan C."/>
            <person name="Murphy C."/>
            <person name="Pearson M."/>
            <person name="Priest M."/>
            <person name="Roberts A."/>
            <person name="Saif S."/>
            <person name="Shea T."/>
            <person name="Sykes S."/>
            <person name="Wortman J."/>
            <person name="Nusbaum C."/>
            <person name="Birren B."/>
        </authorList>
    </citation>
    <scope>NUCLEOTIDE SEQUENCE [LARGE SCALE GENOMIC DNA]</scope>
    <source>
        <strain evidence="4">CBS 10118</strain>
    </source>
</reference>
<organism evidence="4">
    <name type="scientific">Kwoniella bestiolae CBS 10118</name>
    <dbReference type="NCBI Taxonomy" id="1296100"/>
    <lineage>
        <taxon>Eukaryota</taxon>
        <taxon>Fungi</taxon>
        <taxon>Dikarya</taxon>
        <taxon>Basidiomycota</taxon>
        <taxon>Agaricomycotina</taxon>
        <taxon>Tremellomycetes</taxon>
        <taxon>Tremellales</taxon>
        <taxon>Cryptococcaceae</taxon>
        <taxon>Kwoniella</taxon>
    </lineage>
</organism>
<dbReference type="InterPro" id="IPR057678">
    <property type="entry name" value="DUF7918"/>
</dbReference>
<evidence type="ECO:0000256" key="1">
    <source>
        <dbReference type="SAM" id="Coils"/>
    </source>
</evidence>
<accession>A0A1B9GEF5</accession>
<feature type="region of interest" description="Disordered" evidence="2">
    <location>
        <begin position="117"/>
        <end position="142"/>
    </location>
</feature>
<feature type="domain" description="DUF7918" evidence="3">
    <location>
        <begin position="16"/>
        <end position="113"/>
    </location>
</feature>
<dbReference type="OrthoDB" id="10345805at2759"/>
<feature type="region of interest" description="Disordered" evidence="2">
    <location>
        <begin position="214"/>
        <end position="245"/>
    </location>
</feature>
<sequence>MQLGVLQASIENTDTGLPFREHGYHHLSKEDGTKSSFCYLEVQKGAPFAITIEMSPTFTRSRSDDWRAACFIDGHRLSGSYWNPDAREHRVDSMLMKKGEDFVKCKMRFGPIENIAGGRSITGGEEEEDSNHIPLGDATADRSEQVETVAKLLEGDGKEDSTRSIYASDPVTSQRKITRPMMFAEKADEPCFYSFHFILQTRETLVEYGLIPDRIPAPPSDPVYPLPDLSSRRKRRRDAEDVDSEEEGDILHQLDILKARLKRSEDMNKRLIAQNRKLRHEVAETNHKMNILKSLRERDDTRTVV</sequence>
<protein>
    <recommendedName>
        <fullName evidence="3">DUF7918 domain-containing protein</fullName>
    </recommendedName>
</protein>
<dbReference type="VEuPathDB" id="FungiDB:I302_00843"/>
<dbReference type="EMBL" id="KI894018">
    <property type="protein sequence ID" value="OCF29341.1"/>
    <property type="molecule type" value="Genomic_DNA"/>
</dbReference>
<name>A0A1B9GEF5_9TREE</name>
<reference evidence="4" key="2">
    <citation type="submission" date="2014-01" db="EMBL/GenBank/DDBJ databases">
        <title>Evolution of pathogenesis and genome organization in the Tremellales.</title>
        <authorList>
            <person name="Cuomo C."/>
            <person name="Litvintseva A."/>
            <person name="Heitman J."/>
            <person name="Chen Y."/>
            <person name="Sun S."/>
            <person name="Springer D."/>
            <person name="Dromer F."/>
            <person name="Young S."/>
            <person name="Zeng Q."/>
            <person name="Chapman S."/>
            <person name="Gujja S."/>
            <person name="Saif S."/>
            <person name="Birren B."/>
        </authorList>
    </citation>
    <scope>NUCLEOTIDE SEQUENCE</scope>
    <source>
        <strain evidence="4">CBS 10118</strain>
    </source>
</reference>
<feature type="compositionally biased region" description="Pro residues" evidence="2">
    <location>
        <begin position="215"/>
        <end position="225"/>
    </location>
</feature>
<keyword evidence="1" id="KW-0175">Coiled coil</keyword>